<feature type="domain" description="B12-binding" evidence="6">
    <location>
        <begin position="22"/>
        <end position="155"/>
    </location>
</feature>
<dbReference type="NCBIfam" id="TIGR04013">
    <property type="entry name" value="B12_SAM_MJ_1487"/>
    <property type="match status" value="1"/>
</dbReference>
<dbReference type="InterPro" id="IPR023404">
    <property type="entry name" value="rSAM_horseshoe"/>
</dbReference>
<evidence type="ECO:0000256" key="2">
    <source>
        <dbReference type="ARBA" id="ARBA00022691"/>
    </source>
</evidence>
<accession>A0A5N6AXF4</accession>
<dbReference type="Pfam" id="PF02310">
    <property type="entry name" value="B12-binding"/>
    <property type="match status" value="1"/>
</dbReference>
<dbReference type="SMART" id="SM00729">
    <property type="entry name" value="Elp3"/>
    <property type="match status" value="1"/>
</dbReference>
<feature type="domain" description="Radical SAM core" evidence="7">
    <location>
        <begin position="188"/>
        <end position="427"/>
    </location>
</feature>
<dbReference type="PANTHER" id="PTHR43409:SF17">
    <property type="entry name" value="METHYLTHIOTRANSFERASE MJ0865-RELATED"/>
    <property type="match status" value="1"/>
</dbReference>
<keyword evidence="3" id="KW-0479">Metal-binding</keyword>
<dbReference type="GO" id="GO:0051536">
    <property type="term" value="F:iron-sulfur cluster binding"/>
    <property type="evidence" value="ECO:0007669"/>
    <property type="project" value="UniProtKB-KW"/>
</dbReference>
<dbReference type="InterPro" id="IPR011060">
    <property type="entry name" value="RibuloseP-bd_barrel"/>
</dbReference>
<dbReference type="InterPro" id="IPR023980">
    <property type="entry name" value="CHP04013_B12-bd/rSAM"/>
</dbReference>
<dbReference type="SFLD" id="SFLDG01082">
    <property type="entry name" value="B12-binding_domain_containing"/>
    <property type="match status" value="1"/>
</dbReference>
<dbReference type="InterPro" id="IPR051198">
    <property type="entry name" value="BchE-like"/>
</dbReference>
<name>A0A5N6AXF4_9ACTN</name>
<dbReference type="Gene3D" id="3.40.50.280">
    <property type="entry name" value="Cobalamin-binding domain"/>
    <property type="match status" value="1"/>
</dbReference>
<dbReference type="SFLD" id="SFLDS00029">
    <property type="entry name" value="Radical_SAM"/>
    <property type="match status" value="1"/>
</dbReference>
<protein>
    <submittedName>
        <fullName evidence="8">TIGR04013 family B12-binding domain/radical SAM domain-containing protein</fullName>
    </submittedName>
</protein>
<dbReference type="PROSITE" id="PS51918">
    <property type="entry name" value="RADICAL_SAM"/>
    <property type="match status" value="1"/>
</dbReference>
<dbReference type="Pfam" id="PF04055">
    <property type="entry name" value="Radical_SAM"/>
    <property type="match status" value="1"/>
</dbReference>
<dbReference type="SUPFAM" id="SSF51366">
    <property type="entry name" value="Ribulose-phoshate binding barrel"/>
    <property type="match status" value="1"/>
</dbReference>
<dbReference type="InterPro" id="IPR006638">
    <property type="entry name" value="Elp3/MiaA/NifB-like_rSAM"/>
</dbReference>
<gene>
    <name evidence="8" type="ORF">FH610_042075</name>
</gene>
<evidence type="ECO:0000259" key="6">
    <source>
        <dbReference type="PROSITE" id="PS51332"/>
    </source>
</evidence>
<dbReference type="GO" id="GO:0003824">
    <property type="term" value="F:catalytic activity"/>
    <property type="evidence" value="ECO:0007669"/>
    <property type="project" value="InterPro"/>
</dbReference>
<dbReference type="GO" id="GO:0046872">
    <property type="term" value="F:metal ion binding"/>
    <property type="evidence" value="ECO:0007669"/>
    <property type="project" value="UniProtKB-KW"/>
</dbReference>
<dbReference type="CDD" id="cd01335">
    <property type="entry name" value="Radical_SAM"/>
    <property type="match status" value="1"/>
</dbReference>
<evidence type="ECO:0000256" key="4">
    <source>
        <dbReference type="ARBA" id="ARBA00023004"/>
    </source>
</evidence>
<dbReference type="PANTHER" id="PTHR43409">
    <property type="entry name" value="ANAEROBIC MAGNESIUM-PROTOPORPHYRIN IX MONOMETHYL ESTER CYCLASE-RELATED"/>
    <property type="match status" value="1"/>
</dbReference>
<reference evidence="8 9" key="1">
    <citation type="submission" date="2019-10" db="EMBL/GenBank/DDBJ databases">
        <title>Nonomuraea sp. nov., isolated from Phyllanthus amarus.</title>
        <authorList>
            <person name="Klykleung N."/>
            <person name="Tanasupawat S."/>
        </authorList>
    </citation>
    <scope>NUCLEOTIDE SEQUENCE [LARGE SCALE GENOMIC DNA]</scope>
    <source>
        <strain evidence="8 9">CR1-09</strain>
    </source>
</reference>
<keyword evidence="4" id="KW-0408">Iron</keyword>
<evidence type="ECO:0000256" key="3">
    <source>
        <dbReference type="ARBA" id="ARBA00022723"/>
    </source>
</evidence>
<keyword evidence="5" id="KW-0411">Iron-sulfur</keyword>
<evidence type="ECO:0000256" key="5">
    <source>
        <dbReference type="ARBA" id="ARBA00023014"/>
    </source>
</evidence>
<dbReference type="AlphaFoldDB" id="A0A5N6AXF4"/>
<dbReference type="CDD" id="cd02068">
    <property type="entry name" value="radical_SAM_B12_BD"/>
    <property type="match status" value="1"/>
</dbReference>
<evidence type="ECO:0000313" key="9">
    <source>
        <dbReference type="Proteomes" id="UP000313066"/>
    </source>
</evidence>
<comment type="caution">
    <text evidence="8">The sequence shown here is derived from an EMBL/GenBank/DDBJ whole genome shotgun (WGS) entry which is preliminary data.</text>
</comment>
<dbReference type="InterPro" id="IPR007197">
    <property type="entry name" value="rSAM"/>
</dbReference>
<dbReference type="PROSITE" id="PS51332">
    <property type="entry name" value="B12_BINDING"/>
    <property type="match status" value="1"/>
</dbReference>
<evidence type="ECO:0000313" key="8">
    <source>
        <dbReference type="EMBL" id="KAB8172776.1"/>
    </source>
</evidence>
<dbReference type="EMBL" id="VDMA02000049">
    <property type="protein sequence ID" value="KAB8172776.1"/>
    <property type="molecule type" value="Genomic_DNA"/>
</dbReference>
<sequence>MCGTSITDRRCGRGRRWHYPARVSVEVSVVVRYRKAVTYGVNALLGALETAKAECDLRLGTTPEETAEHIAASPADRVLVLWSFYSPDAEAMAAELATVRALADDPRVLHIAGGVHATAEPQQVIDAGWDLAAIGEGEPTIVALVEALRADRPLTTVPGLAVRDGDGMALRTPPAPQLPLDVFPSFPDRRRHFGPIEITRGCAYTCRFCQTPFMFGGRFRHRSVDSVREHVRRMAAHGLRDVRFITPTSLSYGTQGPEPALDAVEELLAGVKEELPANGRVFFGSFPSEIRPEHVTPEAMRLLKRHVANDNIIIGAQSGSDRVLAAAGRGHGSAPVRDAVRIAVEHGFRPNVDFIFGLPGESSEDQDASLRLAADLADLGARIHTHTFMPLPGTPWRDAEPAFIPLATMRELDRLAQRGDAYGHWRKQAEHAARLAETAKAYPRRARRRRTTDG</sequence>
<comment type="cofactor">
    <cofactor evidence="1">
        <name>[4Fe-4S] cluster</name>
        <dbReference type="ChEBI" id="CHEBI:49883"/>
    </cofactor>
</comment>
<organism evidence="8 9">
    <name type="scientific">Microbispora catharanthi</name>
    <dbReference type="NCBI Taxonomy" id="1712871"/>
    <lineage>
        <taxon>Bacteria</taxon>
        <taxon>Bacillati</taxon>
        <taxon>Actinomycetota</taxon>
        <taxon>Actinomycetes</taxon>
        <taxon>Streptosporangiales</taxon>
        <taxon>Streptosporangiaceae</taxon>
        <taxon>Microbispora</taxon>
    </lineage>
</organism>
<dbReference type="InterPro" id="IPR006158">
    <property type="entry name" value="Cobalamin-bd"/>
</dbReference>
<evidence type="ECO:0000259" key="7">
    <source>
        <dbReference type="PROSITE" id="PS51918"/>
    </source>
</evidence>
<dbReference type="SUPFAM" id="SSF102114">
    <property type="entry name" value="Radical SAM enzymes"/>
    <property type="match status" value="1"/>
</dbReference>
<dbReference type="Proteomes" id="UP000313066">
    <property type="component" value="Unassembled WGS sequence"/>
</dbReference>
<dbReference type="Gene3D" id="3.80.30.20">
    <property type="entry name" value="tm_1862 like domain"/>
    <property type="match status" value="1"/>
</dbReference>
<keyword evidence="2" id="KW-0949">S-adenosyl-L-methionine</keyword>
<dbReference type="GO" id="GO:0031419">
    <property type="term" value="F:cobalamin binding"/>
    <property type="evidence" value="ECO:0007669"/>
    <property type="project" value="InterPro"/>
</dbReference>
<keyword evidence="9" id="KW-1185">Reference proteome</keyword>
<evidence type="ECO:0000256" key="1">
    <source>
        <dbReference type="ARBA" id="ARBA00001966"/>
    </source>
</evidence>
<dbReference type="InterPro" id="IPR058240">
    <property type="entry name" value="rSAM_sf"/>
</dbReference>
<proteinExistence type="predicted"/>